<evidence type="ECO:0000313" key="3">
    <source>
        <dbReference type="EMBL" id="CAI6334197.1"/>
    </source>
</evidence>
<name>A0A9W4UFS3_9PLEO</name>
<dbReference type="Pfam" id="PF12697">
    <property type="entry name" value="Abhydrolase_6"/>
    <property type="match status" value="1"/>
</dbReference>
<accession>A0A9W4UFS3</accession>
<dbReference type="SUPFAM" id="SSF53474">
    <property type="entry name" value="alpha/beta-Hydrolases"/>
    <property type="match status" value="1"/>
</dbReference>
<dbReference type="OrthoDB" id="408373at2759"/>
<dbReference type="InterPro" id="IPR000073">
    <property type="entry name" value="AB_hydrolase_1"/>
</dbReference>
<feature type="domain" description="AB hydrolase-1" evidence="2">
    <location>
        <begin position="176"/>
        <end position="416"/>
    </location>
</feature>
<dbReference type="InterPro" id="IPR029058">
    <property type="entry name" value="AB_hydrolase_fold"/>
</dbReference>
<evidence type="ECO:0000313" key="4">
    <source>
        <dbReference type="Proteomes" id="UP001152607"/>
    </source>
</evidence>
<dbReference type="InterPro" id="IPR052897">
    <property type="entry name" value="Sec-Metab_Biosynth_Hydrolase"/>
</dbReference>
<organism evidence="3 4">
    <name type="scientific">Periconia digitata</name>
    <dbReference type="NCBI Taxonomy" id="1303443"/>
    <lineage>
        <taxon>Eukaryota</taxon>
        <taxon>Fungi</taxon>
        <taxon>Dikarya</taxon>
        <taxon>Ascomycota</taxon>
        <taxon>Pezizomycotina</taxon>
        <taxon>Dothideomycetes</taxon>
        <taxon>Pleosporomycetidae</taxon>
        <taxon>Pleosporales</taxon>
        <taxon>Massarineae</taxon>
        <taxon>Periconiaceae</taxon>
        <taxon>Periconia</taxon>
    </lineage>
</organism>
<dbReference type="EMBL" id="CAOQHR010000004">
    <property type="protein sequence ID" value="CAI6334197.1"/>
    <property type="molecule type" value="Genomic_DNA"/>
</dbReference>
<sequence>MDTDTPPPSPTTPHKSQFRYIISTRLTHRIPRAQTRIYLVSTNRNPPQSRGVSSASTHNRTSKPHPSNHYHVHHHTYTLPTCYKIAYRPPGPSPPHLRRSNRHKLYEVSLHLTSILNSRLRRFALSILPFFLYLPPPPPKSLLPLICPKHPFITTHPFNISIYPSIPKHKMPLPTILFFAGAFADPSCFDILSAQLQKAGYPTTYAYVPSLNPTEPATASASQDAQATRDRHVLPLLDEGKDVVMFTHSYGGVVGGGAAAGLSKASRSAAGKSGGVVGMLYCVGNIVCEGETLLQAVGGSYPPFIKQDQPSNGVAVISPVIETLYSPNTVSQELVSQLEAAMTPTALAAFETPGPAPAWAESEFDGYRTYLRTVNDQCNPSFLQDMWIEKSGVAWDVVDLASGHCPFITQPEEVVEVCIRAIEKWV</sequence>
<dbReference type="Gene3D" id="3.40.50.1820">
    <property type="entry name" value="alpha/beta hydrolase"/>
    <property type="match status" value="1"/>
</dbReference>
<reference evidence="3" key="1">
    <citation type="submission" date="2023-01" db="EMBL/GenBank/DDBJ databases">
        <authorList>
            <person name="Van Ghelder C."/>
            <person name="Rancurel C."/>
        </authorList>
    </citation>
    <scope>NUCLEOTIDE SEQUENCE</scope>
    <source>
        <strain evidence="3">CNCM I-4278</strain>
    </source>
</reference>
<feature type="region of interest" description="Disordered" evidence="1">
    <location>
        <begin position="41"/>
        <end position="71"/>
    </location>
</feature>
<dbReference type="Proteomes" id="UP001152607">
    <property type="component" value="Unassembled WGS sequence"/>
</dbReference>
<gene>
    <name evidence="3" type="ORF">PDIGIT_LOCUS7251</name>
</gene>
<keyword evidence="4" id="KW-1185">Reference proteome</keyword>
<dbReference type="PANTHER" id="PTHR37017:SF8">
    <property type="entry name" value="AB HYDROLASE-1 DOMAIN-CONTAINING PROTEIN"/>
    <property type="match status" value="1"/>
</dbReference>
<proteinExistence type="predicted"/>
<dbReference type="PANTHER" id="PTHR37017">
    <property type="entry name" value="AB HYDROLASE-1 DOMAIN-CONTAINING PROTEIN-RELATED"/>
    <property type="match status" value="1"/>
</dbReference>
<protein>
    <recommendedName>
        <fullName evidence="2">AB hydrolase-1 domain-containing protein</fullName>
    </recommendedName>
</protein>
<feature type="compositionally biased region" description="Basic residues" evidence="1">
    <location>
        <begin position="60"/>
        <end position="71"/>
    </location>
</feature>
<feature type="compositionally biased region" description="Polar residues" evidence="1">
    <location>
        <begin position="41"/>
        <end position="59"/>
    </location>
</feature>
<evidence type="ECO:0000256" key="1">
    <source>
        <dbReference type="SAM" id="MobiDB-lite"/>
    </source>
</evidence>
<dbReference type="AlphaFoldDB" id="A0A9W4UFS3"/>
<evidence type="ECO:0000259" key="2">
    <source>
        <dbReference type="Pfam" id="PF12697"/>
    </source>
</evidence>
<comment type="caution">
    <text evidence="3">The sequence shown here is derived from an EMBL/GenBank/DDBJ whole genome shotgun (WGS) entry which is preliminary data.</text>
</comment>